<protein>
    <submittedName>
        <fullName evidence="1">Uncharacterized protein</fullName>
    </submittedName>
</protein>
<dbReference type="RefSeq" id="XP_043033301.1">
    <property type="nucleotide sequence ID" value="XM_043181882.1"/>
</dbReference>
<dbReference type="EMBL" id="MU250583">
    <property type="protein sequence ID" value="KAG7439801.1"/>
    <property type="molecule type" value="Genomic_DNA"/>
</dbReference>
<dbReference type="GeneID" id="66104178"/>
<organism evidence="1 2">
    <name type="scientific">Guyanagaster necrorhizus</name>
    <dbReference type="NCBI Taxonomy" id="856835"/>
    <lineage>
        <taxon>Eukaryota</taxon>
        <taxon>Fungi</taxon>
        <taxon>Dikarya</taxon>
        <taxon>Basidiomycota</taxon>
        <taxon>Agaricomycotina</taxon>
        <taxon>Agaricomycetes</taxon>
        <taxon>Agaricomycetidae</taxon>
        <taxon>Agaricales</taxon>
        <taxon>Marasmiineae</taxon>
        <taxon>Physalacriaceae</taxon>
        <taxon>Guyanagaster</taxon>
    </lineage>
</organism>
<evidence type="ECO:0000313" key="1">
    <source>
        <dbReference type="EMBL" id="KAG7439801.1"/>
    </source>
</evidence>
<evidence type="ECO:0000313" key="2">
    <source>
        <dbReference type="Proteomes" id="UP000812287"/>
    </source>
</evidence>
<comment type="caution">
    <text evidence="1">The sequence shown here is derived from an EMBL/GenBank/DDBJ whole genome shotgun (WGS) entry which is preliminary data.</text>
</comment>
<dbReference type="AlphaFoldDB" id="A0A9P7VF49"/>
<dbReference type="OrthoDB" id="2876786at2759"/>
<reference evidence="1" key="1">
    <citation type="submission" date="2020-11" db="EMBL/GenBank/DDBJ databases">
        <title>Adaptations for nitrogen fixation in a non-lichenized fungal sporocarp promotes dispersal by wood-feeding termites.</title>
        <authorList>
            <consortium name="DOE Joint Genome Institute"/>
            <person name="Koch R.A."/>
            <person name="Yoon G."/>
            <person name="Arayal U."/>
            <person name="Lail K."/>
            <person name="Amirebrahimi M."/>
            <person name="Labutti K."/>
            <person name="Lipzen A."/>
            <person name="Riley R."/>
            <person name="Barry K."/>
            <person name="Henrissat B."/>
            <person name="Grigoriev I.V."/>
            <person name="Herr J.R."/>
            <person name="Aime M.C."/>
        </authorList>
    </citation>
    <scope>NUCLEOTIDE SEQUENCE</scope>
    <source>
        <strain evidence="1">MCA 3950</strain>
    </source>
</reference>
<sequence length="157" mass="17625">MPTWSSIFSRSPDATSPASVYCDFAESGPFVTLLPNLPNIHHLKISYLGMLDGDYPDVFETLRLGDGARNLVPNLQELTLDTYNTCIFNPDDFPELPSDLFKSIIPSRLGRLCRLTLLQKLDEISECVKILMNTGLDVVVDWDGTMEDSCNYSDEKK</sequence>
<name>A0A9P7VF49_9AGAR</name>
<accession>A0A9P7VF49</accession>
<keyword evidence="2" id="KW-1185">Reference proteome</keyword>
<proteinExistence type="predicted"/>
<dbReference type="Proteomes" id="UP000812287">
    <property type="component" value="Unassembled WGS sequence"/>
</dbReference>
<gene>
    <name evidence="1" type="ORF">BT62DRAFT_688383</name>
</gene>